<dbReference type="Proteomes" id="UP000623269">
    <property type="component" value="Unassembled WGS sequence"/>
</dbReference>
<protein>
    <recommendedName>
        <fullName evidence="4">DNA mismatch repair protein MutL</fullName>
    </recommendedName>
</protein>
<name>A0A8J7KZS5_9FIRM</name>
<dbReference type="InterPro" id="IPR042120">
    <property type="entry name" value="MutL_C_dimsub"/>
</dbReference>
<dbReference type="SMART" id="SM00853">
    <property type="entry name" value="MutL_C"/>
    <property type="match status" value="1"/>
</dbReference>
<feature type="domain" description="MutL C-terminal dimerisation" evidence="6">
    <location>
        <begin position="472"/>
        <end position="616"/>
    </location>
</feature>
<dbReference type="InterPro" id="IPR038973">
    <property type="entry name" value="MutL/Mlh/Pms-like"/>
</dbReference>
<keyword evidence="8" id="KW-0378">Hydrolase</keyword>
<organism evidence="8 9">
    <name type="scientific">Mobilitalea sibirica</name>
    <dbReference type="NCBI Taxonomy" id="1462919"/>
    <lineage>
        <taxon>Bacteria</taxon>
        <taxon>Bacillati</taxon>
        <taxon>Bacillota</taxon>
        <taxon>Clostridia</taxon>
        <taxon>Lachnospirales</taxon>
        <taxon>Lachnospiraceae</taxon>
        <taxon>Mobilitalea</taxon>
    </lineage>
</organism>
<dbReference type="PANTHER" id="PTHR10073">
    <property type="entry name" value="DNA MISMATCH REPAIR PROTEIN MLH, PMS, MUTL"/>
    <property type="match status" value="1"/>
</dbReference>
<dbReference type="GO" id="GO:0016887">
    <property type="term" value="F:ATP hydrolysis activity"/>
    <property type="evidence" value="ECO:0007669"/>
    <property type="project" value="InterPro"/>
</dbReference>
<dbReference type="Gene3D" id="3.30.1370.100">
    <property type="entry name" value="MutL, C-terminal domain, regulatory subdomain"/>
    <property type="match status" value="1"/>
</dbReference>
<dbReference type="Pfam" id="PF08676">
    <property type="entry name" value="MutL_C"/>
    <property type="match status" value="1"/>
</dbReference>
<evidence type="ECO:0000259" key="7">
    <source>
        <dbReference type="SMART" id="SM01340"/>
    </source>
</evidence>
<dbReference type="AlphaFoldDB" id="A0A8J7KZS5"/>
<dbReference type="SUPFAM" id="SSF118116">
    <property type="entry name" value="DNA mismatch repair protein MutL"/>
    <property type="match status" value="1"/>
</dbReference>
<comment type="function">
    <text evidence="4">This protein is involved in the repair of mismatches in DNA. It is required for dam-dependent methyl-directed DNA mismatch repair. May act as a 'molecular matchmaker', a protein that promotes the formation of a stable complex between two or more DNA-binding proteins in an ATP-dependent manner without itself being part of a final effector complex.</text>
</comment>
<dbReference type="SUPFAM" id="SSF54211">
    <property type="entry name" value="Ribosomal protein S5 domain 2-like"/>
    <property type="match status" value="1"/>
</dbReference>
<dbReference type="Gene3D" id="3.30.230.10">
    <property type="match status" value="1"/>
</dbReference>
<dbReference type="NCBIfam" id="TIGR00585">
    <property type="entry name" value="mutl"/>
    <property type="match status" value="1"/>
</dbReference>
<accession>A0A8J7KZS5</accession>
<evidence type="ECO:0000256" key="2">
    <source>
        <dbReference type="ARBA" id="ARBA00022763"/>
    </source>
</evidence>
<dbReference type="GO" id="GO:0032300">
    <property type="term" value="C:mismatch repair complex"/>
    <property type="evidence" value="ECO:0007669"/>
    <property type="project" value="InterPro"/>
</dbReference>
<dbReference type="RefSeq" id="WP_197661089.1">
    <property type="nucleotide sequence ID" value="NZ_JAEAGR010000007.1"/>
</dbReference>
<comment type="caution">
    <text evidence="8">The sequence shown here is derived from an EMBL/GenBank/DDBJ whole genome shotgun (WGS) entry which is preliminary data.</text>
</comment>
<reference evidence="8" key="1">
    <citation type="submission" date="2020-12" db="EMBL/GenBank/DDBJ databases">
        <title>M. sibirica DSM 26468T genome.</title>
        <authorList>
            <person name="Thieme N."/>
            <person name="Rettenmaier R."/>
            <person name="Zverlov V."/>
            <person name="Liebl W."/>
        </authorList>
    </citation>
    <scope>NUCLEOTIDE SEQUENCE</scope>
    <source>
        <strain evidence="8">DSM 26468</strain>
    </source>
</reference>
<dbReference type="FunFam" id="3.30.565.10:FF:000003">
    <property type="entry name" value="DNA mismatch repair endonuclease MutL"/>
    <property type="match status" value="1"/>
</dbReference>
<dbReference type="GO" id="GO:0140664">
    <property type="term" value="F:ATP-dependent DNA damage sensor activity"/>
    <property type="evidence" value="ECO:0007669"/>
    <property type="project" value="InterPro"/>
</dbReference>
<evidence type="ECO:0000256" key="4">
    <source>
        <dbReference type="HAMAP-Rule" id="MF_00149"/>
    </source>
</evidence>
<dbReference type="InterPro" id="IPR020568">
    <property type="entry name" value="Ribosomal_Su5_D2-typ_SF"/>
</dbReference>
<dbReference type="HAMAP" id="MF_00149">
    <property type="entry name" value="DNA_mis_repair"/>
    <property type="match status" value="1"/>
</dbReference>
<keyword evidence="8" id="KW-0255">Endonuclease</keyword>
<dbReference type="SMART" id="SM01340">
    <property type="entry name" value="DNA_mis_repair"/>
    <property type="match status" value="1"/>
</dbReference>
<evidence type="ECO:0000256" key="3">
    <source>
        <dbReference type="ARBA" id="ARBA00023204"/>
    </source>
</evidence>
<dbReference type="GO" id="GO:0006298">
    <property type="term" value="P:mismatch repair"/>
    <property type="evidence" value="ECO:0007669"/>
    <property type="project" value="UniProtKB-UniRule"/>
</dbReference>
<dbReference type="GO" id="GO:0005524">
    <property type="term" value="F:ATP binding"/>
    <property type="evidence" value="ECO:0007669"/>
    <property type="project" value="InterPro"/>
</dbReference>
<comment type="similarity">
    <text evidence="1 4">Belongs to the DNA mismatch repair MutL/HexB family.</text>
</comment>
<dbReference type="InterPro" id="IPR042121">
    <property type="entry name" value="MutL_C_regsub"/>
</dbReference>
<dbReference type="InterPro" id="IPR014762">
    <property type="entry name" value="DNA_mismatch_repair_CS"/>
</dbReference>
<dbReference type="Gene3D" id="3.30.1540.20">
    <property type="entry name" value="MutL, C-terminal domain, dimerisation subdomain"/>
    <property type="match status" value="1"/>
</dbReference>
<dbReference type="InterPro" id="IPR013507">
    <property type="entry name" value="DNA_mismatch_S5_2-like"/>
</dbReference>
<dbReference type="InterPro" id="IPR037198">
    <property type="entry name" value="MutL_C_sf"/>
</dbReference>
<dbReference type="PROSITE" id="PS00058">
    <property type="entry name" value="DNA_MISMATCH_REPAIR_1"/>
    <property type="match status" value="1"/>
</dbReference>
<dbReference type="Gene3D" id="3.30.565.10">
    <property type="entry name" value="Histidine kinase-like ATPase, C-terminal domain"/>
    <property type="match status" value="1"/>
</dbReference>
<dbReference type="EMBL" id="JAEAGR010000007">
    <property type="protein sequence ID" value="MBH1940863.1"/>
    <property type="molecule type" value="Genomic_DNA"/>
</dbReference>
<dbReference type="InterPro" id="IPR020667">
    <property type="entry name" value="DNA_mismatch_repair_MutL"/>
</dbReference>
<evidence type="ECO:0000256" key="5">
    <source>
        <dbReference type="SAM" id="MobiDB-lite"/>
    </source>
</evidence>
<keyword evidence="9" id="KW-1185">Reference proteome</keyword>
<feature type="domain" description="DNA mismatch repair protein S5" evidence="7">
    <location>
        <begin position="209"/>
        <end position="327"/>
    </location>
</feature>
<dbReference type="Pfam" id="PF01119">
    <property type="entry name" value="DNA_mis_repair"/>
    <property type="match status" value="1"/>
</dbReference>
<evidence type="ECO:0000313" key="9">
    <source>
        <dbReference type="Proteomes" id="UP000623269"/>
    </source>
</evidence>
<sequence length="660" mass="74457">MPFIHVLDEPTINQIAAGEVVERPSAVVKELVENAVDAGSTAITVEIKEGGLSLIRITDNGAGIAKEDIPMAFLRHATSKIRTAQDLLSVTSLGFRGEALSSIAAVSQVELITKTSSSLNGYRYIIEGGDEKSLEEIGSPGGTTILIRNLFYNTPARRKFLKSAVTEAGYISDLMERLMVSHPDISFKYIVNNQVKLQSSGNNNIKDILYNIYGRDITKEILPLHYESNELKITGFIGKPMINRGNRMYENYFINGRYIKSNVITKAIEEAYKPFLMQHKYPFTSLYYEIDPNTIDVNVHPQKLEIRLKNNETVYQATVDAIRDILSGKEMIPKVTLTKEETNEEQATKLPEPFEEIRRKLVLEPMHNKKSPQNFDSHGVNANFNGNSFKNTSFDKSSVGYHNSSYNAVPTSGDEAHNSSSDQSLLDHSPTESVVKEDIAYGETKQLNLFTEDNPTKEEKFLSKTSFEEHKIIGQVFSTYWLVEYKKELYIIDQHAAHEKVLYEKIMAAAKDKIYSSQQLLPPIVLTLTLREQEVLQKHEEFLKQIGYEFEPFGGNEYSVRAVPADLFGLSEKELILEFIDELAESLVNNTPNPSSILERVASLSCKAAVKANHKFSLHEATALIKDLLTLENPYHCPHGRPVIISMSQYELEKKFKRIL</sequence>
<dbReference type="InterPro" id="IPR002099">
    <property type="entry name" value="MutL/Mlh/PMS"/>
</dbReference>
<dbReference type="GO" id="GO:0030983">
    <property type="term" value="F:mismatched DNA binding"/>
    <property type="evidence" value="ECO:0007669"/>
    <property type="project" value="InterPro"/>
</dbReference>
<keyword evidence="8" id="KW-0540">Nuclease</keyword>
<proteinExistence type="inferred from homology"/>
<dbReference type="InterPro" id="IPR036890">
    <property type="entry name" value="HATPase_C_sf"/>
</dbReference>
<dbReference type="SUPFAM" id="SSF55874">
    <property type="entry name" value="ATPase domain of HSP90 chaperone/DNA topoisomerase II/histidine kinase"/>
    <property type="match status" value="1"/>
</dbReference>
<keyword evidence="2 4" id="KW-0227">DNA damage</keyword>
<dbReference type="InterPro" id="IPR014721">
    <property type="entry name" value="Ribsml_uS5_D2-typ_fold_subgr"/>
</dbReference>
<keyword evidence="3 4" id="KW-0234">DNA repair</keyword>
<evidence type="ECO:0000259" key="6">
    <source>
        <dbReference type="SMART" id="SM00853"/>
    </source>
</evidence>
<dbReference type="CDD" id="cd16926">
    <property type="entry name" value="HATPase_MutL-MLH-PMS-like"/>
    <property type="match status" value="1"/>
</dbReference>
<evidence type="ECO:0000313" key="8">
    <source>
        <dbReference type="EMBL" id="MBH1940863.1"/>
    </source>
</evidence>
<gene>
    <name evidence="4 8" type="primary">mutL</name>
    <name evidence="8" type="ORF">I5677_08175</name>
</gene>
<feature type="region of interest" description="Disordered" evidence="5">
    <location>
        <begin position="405"/>
        <end position="432"/>
    </location>
</feature>
<dbReference type="PANTHER" id="PTHR10073:SF12">
    <property type="entry name" value="DNA MISMATCH REPAIR PROTEIN MLH1"/>
    <property type="match status" value="1"/>
</dbReference>
<dbReference type="GO" id="GO:0004519">
    <property type="term" value="F:endonuclease activity"/>
    <property type="evidence" value="ECO:0007669"/>
    <property type="project" value="UniProtKB-KW"/>
</dbReference>
<dbReference type="InterPro" id="IPR014790">
    <property type="entry name" value="MutL_C"/>
</dbReference>
<evidence type="ECO:0000256" key="1">
    <source>
        <dbReference type="ARBA" id="ARBA00006082"/>
    </source>
</evidence>
<dbReference type="Pfam" id="PF13589">
    <property type="entry name" value="HATPase_c_3"/>
    <property type="match status" value="1"/>
</dbReference>
<dbReference type="CDD" id="cd00782">
    <property type="entry name" value="MutL_Trans"/>
    <property type="match status" value="1"/>
</dbReference>